<dbReference type="Gene3D" id="3.50.50.60">
    <property type="entry name" value="FAD/NAD(P)-binding domain"/>
    <property type="match status" value="2"/>
</dbReference>
<evidence type="ECO:0000313" key="3">
    <source>
        <dbReference type="Proteomes" id="UP000319525"/>
    </source>
</evidence>
<dbReference type="GO" id="GO:0016491">
    <property type="term" value="F:oxidoreductase activity"/>
    <property type="evidence" value="ECO:0007669"/>
    <property type="project" value="InterPro"/>
</dbReference>
<dbReference type="PANTHER" id="PTHR43734">
    <property type="entry name" value="PHYTOENE DESATURASE"/>
    <property type="match status" value="1"/>
</dbReference>
<evidence type="ECO:0000259" key="1">
    <source>
        <dbReference type="Pfam" id="PF01593"/>
    </source>
</evidence>
<dbReference type="PANTHER" id="PTHR43734:SF1">
    <property type="entry name" value="PHYTOENE DESATURASE"/>
    <property type="match status" value="1"/>
</dbReference>
<accession>A0A4Y3QGE2</accession>
<dbReference type="AlphaFoldDB" id="A0A4Y3QGE2"/>
<dbReference type="InterPro" id="IPR002937">
    <property type="entry name" value="Amino_oxidase"/>
</dbReference>
<evidence type="ECO:0000313" key="2">
    <source>
        <dbReference type="EMBL" id="GEB44261.1"/>
    </source>
</evidence>
<reference evidence="2 3" key="1">
    <citation type="submission" date="2019-06" db="EMBL/GenBank/DDBJ databases">
        <title>Whole genome shotgun sequence of Microbacterium testaceum NBRC 12675.</title>
        <authorList>
            <person name="Hosoyama A."/>
            <person name="Uohara A."/>
            <person name="Ohji S."/>
            <person name="Ichikawa N."/>
        </authorList>
    </citation>
    <scope>NUCLEOTIDE SEQUENCE [LARGE SCALE GENOMIC DNA]</scope>
    <source>
        <strain evidence="2 3">NBRC 12675</strain>
    </source>
</reference>
<dbReference type="SUPFAM" id="SSF51905">
    <property type="entry name" value="FAD/NAD(P)-binding domain"/>
    <property type="match status" value="1"/>
</dbReference>
<dbReference type="Pfam" id="PF01593">
    <property type="entry name" value="Amino_oxidase"/>
    <property type="match status" value="1"/>
</dbReference>
<name>A0A4Y3QGE2_MICTE</name>
<comment type="caution">
    <text evidence="2">The sequence shown here is derived from an EMBL/GenBank/DDBJ whole genome shotgun (WGS) entry which is preliminary data.</text>
</comment>
<organism evidence="2 3">
    <name type="scientific">Microbacterium testaceum</name>
    <name type="common">Aureobacterium testaceum</name>
    <name type="synonym">Brevibacterium testaceum</name>
    <dbReference type="NCBI Taxonomy" id="2033"/>
    <lineage>
        <taxon>Bacteria</taxon>
        <taxon>Bacillati</taxon>
        <taxon>Actinomycetota</taxon>
        <taxon>Actinomycetes</taxon>
        <taxon>Micrococcales</taxon>
        <taxon>Microbacteriaceae</taxon>
        <taxon>Microbacterium</taxon>
    </lineage>
</organism>
<proteinExistence type="predicted"/>
<keyword evidence="2" id="KW-0413">Isomerase</keyword>
<gene>
    <name evidence="2" type="ORF">MTE01_02060</name>
</gene>
<dbReference type="GO" id="GO:0016853">
    <property type="term" value="F:isomerase activity"/>
    <property type="evidence" value="ECO:0007669"/>
    <property type="project" value="UniProtKB-KW"/>
</dbReference>
<dbReference type="InterPro" id="IPR036188">
    <property type="entry name" value="FAD/NAD-bd_sf"/>
</dbReference>
<sequence>MVVGAGMAGLVAAARMLHHGHRVVVVERTGQAGGYFGGFENEAGDRFDLAVSHLLGGGEGESLARLLASLDLSAAVELEPFDIADILTIGERRIEMPIGLDRLQKELAREFPASVDDLARFFDFLRSFLSDDSADPRERGRFMMRHHRRGFEEYCRETITDPELRTALAMRIQCDDSSLLVMAGFITECYGKGMVYPRGGVRNLVESIVDRLRSAGCEIIFDSSMTNLVIEGSRASGVVLADGTVRRADVVFFTGDAPSLGALLERHGLAGIDAGGRRRGHSSLSLFHTLAGVDLTRFGRAARHYVTASTDVFETYRVLETGALPEHPVIKVHVVTNIDRTVAAPGRDLVRIEVDTYHDPDLHDADFYAEYADRIEATLAGTLLPELRTSSVYRRIVTPIDYAEWFGHTGGSATGWAHDVDNYMVRRISQRTSLENLFITGQWGEHGSGLPQLIASADRSVSLAQQQLRKRERA</sequence>
<dbReference type="Proteomes" id="UP000319525">
    <property type="component" value="Unassembled WGS sequence"/>
</dbReference>
<dbReference type="EMBL" id="BJML01000001">
    <property type="protein sequence ID" value="GEB44261.1"/>
    <property type="molecule type" value="Genomic_DNA"/>
</dbReference>
<feature type="domain" description="Amine oxidase" evidence="1">
    <location>
        <begin position="7"/>
        <end position="261"/>
    </location>
</feature>
<protein>
    <submittedName>
        <fullName evidence="2">Carotene isomerase</fullName>
    </submittedName>
</protein>